<keyword evidence="2" id="KW-1185">Reference proteome</keyword>
<sequence length="83" mass="9356">MAHELPQRVESMFRLSSRREDRFIAGFSMGGFGVLKTALNPPDRYAAAFSISGTLLNFFDMPQQTPDNDVLIRMRTRVPGYSA</sequence>
<dbReference type="AlphaFoldDB" id="A0A3D9SD18"/>
<name>A0A3D9SD18_9BACL</name>
<dbReference type="OrthoDB" id="9803578at2"/>
<dbReference type="Proteomes" id="UP000256304">
    <property type="component" value="Unassembled WGS sequence"/>
</dbReference>
<evidence type="ECO:0000313" key="2">
    <source>
        <dbReference type="Proteomes" id="UP000256304"/>
    </source>
</evidence>
<dbReference type="InterPro" id="IPR000801">
    <property type="entry name" value="Esterase-like"/>
</dbReference>
<dbReference type="EMBL" id="QTTN01000003">
    <property type="protein sequence ID" value="REE92778.1"/>
    <property type="molecule type" value="Genomic_DNA"/>
</dbReference>
<comment type="caution">
    <text evidence="1">The sequence shown here is derived from an EMBL/GenBank/DDBJ whole genome shotgun (WGS) entry which is preliminary data.</text>
</comment>
<reference evidence="1 2" key="1">
    <citation type="submission" date="2018-08" db="EMBL/GenBank/DDBJ databases">
        <title>Genomic Encyclopedia of Type Strains, Phase III (KMG-III): the genomes of soil and plant-associated and newly described type strains.</title>
        <authorList>
            <person name="Whitman W."/>
        </authorList>
    </citation>
    <scope>NUCLEOTIDE SEQUENCE [LARGE SCALE GENOMIC DNA]</scope>
    <source>
        <strain evidence="1 2">CGMCC 1.10966</strain>
    </source>
</reference>
<evidence type="ECO:0000313" key="1">
    <source>
        <dbReference type="EMBL" id="REE92778.1"/>
    </source>
</evidence>
<dbReference type="Gene3D" id="3.40.50.1820">
    <property type="entry name" value="alpha/beta hydrolase"/>
    <property type="match status" value="1"/>
</dbReference>
<organism evidence="1 2">
    <name type="scientific">Paenibacillus taihuensis</name>
    <dbReference type="NCBI Taxonomy" id="1156355"/>
    <lineage>
        <taxon>Bacteria</taxon>
        <taxon>Bacillati</taxon>
        <taxon>Bacillota</taxon>
        <taxon>Bacilli</taxon>
        <taxon>Bacillales</taxon>
        <taxon>Paenibacillaceae</taxon>
        <taxon>Paenibacillus</taxon>
    </lineage>
</organism>
<dbReference type="SUPFAM" id="SSF53474">
    <property type="entry name" value="alpha/beta-Hydrolases"/>
    <property type="match status" value="1"/>
</dbReference>
<dbReference type="InterPro" id="IPR029058">
    <property type="entry name" value="AB_hydrolase_fold"/>
</dbReference>
<proteinExistence type="predicted"/>
<accession>A0A3D9SD18</accession>
<gene>
    <name evidence="1" type="ORF">A8990_10376</name>
</gene>
<dbReference type="Pfam" id="PF00756">
    <property type="entry name" value="Esterase"/>
    <property type="match status" value="1"/>
</dbReference>
<protein>
    <submittedName>
        <fullName evidence="1">Putative esterase</fullName>
    </submittedName>
</protein>